<proteinExistence type="predicted"/>
<organism evidence="1 2">
    <name type="scientific">Arthrobacter glacialis</name>
    <dbReference type="NCBI Taxonomy" id="1664"/>
    <lineage>
        <taxon>Bacteria</taxon>
        <taxon>Bacillati</taxon>
        <taxon>Actinomycetota</taxon>
        <taxon>Actinomycetes</taxon>
        <taxon>Micrococcales</taxon>
        <taxon>Micrococcaceae</taxon>
        <taxon>Arthrobacter</taxon>
    </lineage>
</organism>
<dbReference type="RefSeq" id="WP_103466474.1">
    <property type="nucleotide sequence ID" value="NZ_PPXC01000011.1"/>
</dbReference>
<evidence type="ECO:0000313" key="2">
    <source>
        <dbReference type="Proteomes" id="UP000237061"/>
    </source>
</evidence>
<comment type="caution">
    <text evidence="1">The sequence shown here is derived from an EMBL/GenBank/DDBJ whole genome shotgun (WGS) entry which is preliminary data.</text>
</comment>
<dbReference type="SUPFAM" id="SSF52980">
    <property type="entry name" value="Restriction endonuclease-like"/>
    <property type="match status" value="1"/>
</dbReference>
<dbReference type="InterPro" id="IPR011335">
    <property type="entry name" value="Restrct_endonuc-II-like"/>
</dbReference>
<protein>
    <recommendedName>
        <fullName evidence="3">DUF559 domain-containing protein</fullName>
    </recommendedName>
</protein>
<dbReference type="AlphaFoldDB" id="A0A2S3ZU96"/>
<evidence type="ECO:0008006" key="3">
    <source>
        <dbReference type="Google" id="ProtNLM"/>
    </source>
</evidence>
<name>A0A2S3ZU96_ARTGL</name>
<reference evidence="1 2" key="1">
    <citation type="submission" date="2018-01" db="EMBL/GenBank/DDBJ databases">
        <title>Arthrobacter sp. nov., from glaciers in China.</title>
        <authorList>
            <person name="Liu Q."/>
            <person name="Xin Y.-H."/>
        </authorList>
    </citation>
    <scope>NUCLEOTIDE SEQUENCE [LARGE SCALE GENOMIC DNA]</scope>
    <source>
        <strain evidence="1 2">HLT2-12-2</strain>
    </source>
</reference>
<keyword evidence="2" id="KW-1185">Reference proteome</keyword>
<dbReference type="Proteomes" id="UP000237061">
    <property type="component" value="Unassembled WGS sequence"/>
</dbReference>
<evidence type="ECO:0000313" key="1">
    <source>
        <dbReference type="EMBL" id="POH72790.1"/>
    </source>
</evidence>
<gene>
    <name evidence="1" type="ORF">CVS27_14375</name>
</gene>
<sequence length="310" mass="34050">MRRIQLPQHLYGRSFTTRASSEAGLSPARTRASDLIRVSRGILVPAGVPLQGAAALAAYTEANPLSVLSHLSAAQLWRIPLPPGPANDWRIHLANPPTVGAPRRVNVVGHRLALADGEIWELDGVRLTSPARTWLDLAACLSLKDLVAAGDFLVCSHGPDFPVPREAMCRVAELVQVVARHHGGRGLRNARLALELIRVGADSPPETLMRLALVDAGLPEPELNVVVRDPAGRPLIWPDGAYRQYRISLQYDGGHHNTPDQYLRDIRRLETSRALGWEEIRVSLDDLRGDKPAVVRKVADALRARGWRPR</sequence>
<dbReference type="EMBL" id="PPXC01000011">
    <property type="protein sequence ID" value="POH72790.1"/>
    <property type="molecule type" value="Genomic_DNA"/>
</dbReference>
<accession>A0A2S3ZU96</accession>